<dbReference type="CDD" id="cd01992">
    <property type="entry name" value="TilS_N"/>
    <property type="match status" value="1"/>
</dbReference>
<keyword evidence="8" id="KW-0150">Chloroplast</keyword>
<evidence type="ECO:0000313" key="8">
    <source>
        <dbReference type="EMBL" id="SCW22313.1"/>
    </source>
</evidence>
<evidence type="ECO:0000256" key="5">
    <source>
        <dbReference type="ARBA" id="ARBA00048539"/>
    </source>
</evidence>
<gene>
    <name evidence="6 8" type="primary">tilS</name>
    <name evidence="8" type="ORF">J0158_55</name>
</gene>
<reference evidence="8" key="2">
    <citation type="submission" date="2016-10" db="EMBL/GenBank/DDBJ databases">
        <authorList>
            <person name="de Groot N.N."/>
        </authorList>
    </citation>
    <scope>NUCLEOTIDE SEQUENCE</scope>
    <source>
        <strain evidence="8">J.0158</strain>
    </source>
</reference>
<accession>A0A1G4NUE3</accession>
<protein>
    <recommendedName>
        <fullName evidence="6">tRNA(Ile)-lysidine synthase, chloroplastic</fullName>
        <ecNumber evidence="6">6.3.4.19</ecNumber>
    </recommendedName>
    <alternativeName>
        <fullName evidence="6">tRNA(Ile)-2-lysyl-cytidine synthase</fullName>
    </alternativeName>
    <alternativeName>
        <fullName evidence="6">tRNA(Ile)-lysidine synthetase</fullName>
    </alternativeName>
</protein>
<name>A0A1G4NUE3_9FLOR</name>
<reference evidence="8" key="1">
    <citation type="submission" date="2016-10" db="EMBL/GenBank/DDBJ databases">
        <title>Chloroplast genomes as a tool to resolve red algal phylogenies: a case study in the Nemaliales.</title>
        <authorList>
            <person name="Costa J.F."/>
            <person name="Lin S.M."/>
            <person name="Macaya E.C."/>
            <person name="Fernandez-Garcia C."/>
            <person name="Verbruggen H."/>
        </authorList>
    </citation>
    <scope>NUCLEOTIDE SEQUENCE</scope>
    <source>
        <strain evidence="8">J.0158</strain>
    </source>
</reference>
<comment type="subcellular location">
    <subcellularLocation>
        <location evidence="6">Plastid</location>
        <location evidence="6">Chloroplast</location>
    </subcellularLocation>
</comment>
<dbReference type="PANTHER" id="PTHR43033">
    <property type="entry name" value="TRNA(ILE)-LYSIDINE SYNTHASE-RELATED"/>
    <property type="match status" value="1"/>
</dbReference>
<dbReference type="Gene3D" id="1.20.59.20">
    <property type="match status" value="1"/>
</dbReference>
<dbReference type="GO" id="GO:0006400">
    <property type="term" value="P:tRNA modification"/>
    <property type="evidence" value="ECO:0007669"/>
    <property type="project" value="UniProtKB-UniRule"/>
</dbReference>
<dbReference type="GO" id="GO:0005524">
    <property type="term" value="F:ATP binding"/>
    <property type="evidence" value="ECO:0007669"/>
    <property type="project" value="UniProtKB-UniRule"/>
</dbReference>
<dbReference type="GeneID" id="30000583"/>
<keyword evidence="2 6" id="KW-0819">tRNA processing</keyword>
<evidence type="ECO:0000256" key="6">
    <source>
        <dbReference type="HAMAP-Rule" id="MF_01161"/>
    </source>
</evidence>
<keyword evidence="8" id="KW-0934">Plastid</keyword>
<feature type="binding site" evidence="6">
    <location>
        <begin position="30"/>
        <end position="35"/>
    </location>
    <ligand>
        <name>ATP</name>
        <dbReference type="ChEBI" id="CHEBI:30616"/>
    </ligand>
</feature>
<comment type="similarity">
    <text evidence="6">Belongs to the tRNA(Ile)-lysidine synthase family.</text>
</comment>
<comment type="domain">
    <text evidence="6">The N-terminal region contains the highly conserved SGGXDS motif, predicted to be a P-loop motif involved in ATP binding.</text>
</comment>
<proteinExistence type="inferred from homology"/>
<sequence>MNSFLHLKLIYNMTSNIKIKNNQSVLLAISGGQDSLCLLQLFLDIQKIIHINLAVVHIDHQWRQDATKNTEHIINIIRKITCPLYLYQLQPAYYSEAEFRDMRYQIYMKTASTYKYDIIATAHTLSDKTETCLMNLIKGSNIDNLNNIVWTRKIDTNITLVRPLLNFTRAEINWFCKYYRLPVWFDYSNIHYENTRNRIRYELIPYLQQYYQIDIEKNIDVFLGKTYHDTEYLRQTTVKVYLLIKHPKYIALNHQILQKQHPCIQIRVLHLFIVHNTMIRCNYHLLKQILNELYSFRKIYKINNNLTLKIDGSWAYIRYTIFK</sequence>
<dbReference type="Gene3D" id="3.40.50.620">
    <property type="entry name" value="HUPs"/>
    <property type="match status" value="1"/>
</dbReference>
<dbReference type="InterPro" id="IPR012795">
    <property type="entry name" value="tRNA_Ile_lys_synt_N"/>
</dbReference>
<keyword evidence="4 6" id="KW-0067">ATP-binding</keyword>
<evidence type="ECO:0000259" key="7">
    <source>
        <dbReference type="Pfam" id="PF01171"/>
    </source>
</evidence>
<dbReference type="InterPro" id="IPR012094">
    <property type="entry name" value="tRNA_Ile_lys_synt"/>
</dbReference>
<keyword evidence="1 6" id="KW-0436">Ligase</keyword>
<comment type="catalytic activity">
    <reaction evidence="5 6">
        <text>cytidine(34) in tRNA(Ile2) + L-lysine + ATP = lysidine(34) in tRNA(Ile2) + AMP + diphosphate + H(+)</text>
        <dbReference type="Rhea" id="RHEA:43744"/>
        <dbReference type="Rhea" id="RHEA-COMP:10625"/>
        <dbReference type="Rhea" id="RHEA-COMP:10670"/>
        <dbReference type="ChEBI" id="CHEBI:15378"/>
        <dbReference type="ChEBI" id="CHEBI:30616"/>
        <dbReference type="ChEBI" id="CHEBI:32551"/>
        <dbReference type="ChEBI" id="CHEBI:33019"/>
        <dbReference type="ChEBI" id="CHEBI:82748"/>
        <dbReference type="ChEBI" id="CHEBI:83665"/>
        <dbReference type="ChEBI" id="CHEBI:456215"/>
        <dbReference type="EC" id="6.3.4.19"/>
    </reaction>
</comment>
<dbReference type="InterPro" id="IPR014729">
    <property type="entry name" value="Rossmann-like_a/b/a_fold"/>
</dbReference>
<dbReference type="InterPro" id="IPR011063">
    <property type="entry name" value="TilS/TtcA_N"/>
</dbReference>
<dbReference type="EC" id="6.3.4.19" evidence="6"/>
<dbReference type="AlphaFoldDB" id="A0A1G4NUE3"/>
<dbReference type="Pfam" id="PF01171">
    <property type="entry name" value="ATP_bind_3"/>
    <property type="match status" value="1"/>
</dbReference>
<evidence type="ECO:0000256" key="4">
    <source>
        <dbReference type="ARBA" id="ARBA00022840"/>
    </source>
</evidence>
<evidence type="ECO:0000256" key="2">
    <source>
        <dbReference type="ARBA" id="ARBA00022694"/>
    </source>
</evidence>
<geneLocation type="chloroplast" evidence="8"/>
<dbReference type="HAMAP" id="MF_01161">
    <property type="entry name" value="tRNA_Ile_lys_synt"/>
    <property type="match status" value="1"/>
</dbReference>
<comment type="function">
    <text evidence="6">Ligates lysine onto the cytidine present at position 34 of the AUA codon-specific tRNA(Ile) that contains the anticodon CAU, in an ATP-dependent manner. Cytidine is converted to lysidine, thus changing the amino acid specificity of the tRNA from methionine to isoleucine.</text>
</comment>
<dbReference type="SUPFAM" id="SSF52402">
    <property type="entry name" value="Adenine nucleotide alpha hydrolases-like"/>
    <property type="match status" value="1"/>
</dbReference>
<dbReference type="GO" id="GO:0009507">
    <property type="term" value="C:chloroplast"/>
    <property type="evidence" value="ECO:0007669"/>
    <property type="project" value="UniProtKB-SubCell"/>
</dbReference>
<dbReference type="SUPFAM" id="SSF82829">
    <property type="entry name" value="MesJ substrate recognition domain-like"/>
    <property type="match status" value="1"/>
</dbReference>
<dbReference type="RefSeq" id="YP_009314059.1">
    <property type="nucleotide sequence ID" value="NC_031660.1"/>
</dbReference>
<dbReference type="NCBIfam" id="TIGR02432">
    <property type="entry name" value="lysidine_TilS_N"/>
    <property type="match status" value="1"/>
</dbReference>
<evidence type="ECO:0000256" key="1">
    <source>
        <dbReference type="ARBA" id="ARBA00022598"/>
    </source>
</evidence>
<dbReference type="EMBL" id="LT622868">
    <property type="protein sequence ID" value="SCW22313.1"/>
    <property type="molecule type" value="Genomic_DNA"/>
</dbReference>
<evidence type="ECO:0000256" key="3">
    <source>
        <dbReference type="ARBA" id="ARBA00022741"/>
    </source>
</evidence>
<dbReference type="PANTHER" id="PTHR43033:SF1">
    <property type="entry name" value="TRNA(ILE)-LYSIDINE SYNTHASE-RELATED"/>
    <property type="match status" value="1"/>
</dbReference>
<feature type="domain" description="tRNA(Ile)-lysidine/2-thiocytidine synthase N-terminal" evidence="7">
    <location>
        <begin position="25"/>
        <end position="201"/>
    </location>
</feature>
<organism evidence="8">
    <name type="scientific">Izziella formosana</name>
    <dbReference type="NCBI Taxonomy" id="1653389"/>
    <lineage>
        <taxon>Eukaryota</taxon>
        <taxon>Rhodophyta</taxon>
        <taxon>Florideophyceae</taxon>
        <taxon>Nemaliophycidae</taxon>
        <taxon>Nemaliales</taxon>
        <taxon>Liagoraceae</taxon>
        <taxon>Izziella</taxon>
    </lineage>
</organism>
<dbReference type="GO" id="GO:0032267">
    <property type="term" value="F:tRNA(Ile)-lysidine synthase activity"/>
    <property type="evidence" value="ECO:0007669"/>
    <property type="project" value="UniProtKB-EC"/>
</dbReference>
<keyword evidence="3 6" id="KW-0547">Nucleotide-binding</keyword>